<feature type="non-terminal residue" evidence="1">
    <location>
        <position position="1"/>
    </location>
</feature>
<protein>
    <submittedName>
        <fullName evidence="1">Uncharacterized protein</fullName>
    </submittedName>
</protein>
<dbReference type="EMBL" id="BGPR01174376">
    <property type="protein sequence ID" value="GBM41835.1"/>
    <property type="molecule type" value="Genomic_DNA"/>
</dbReference>
<evidence type="ECO:0000313" key="2">
    <source>
        <dbReference type="Proteomes" id="UP000499080"/>
    </source>
</evidence>
<sequence length="77" mass="9669">HDNIGFDDDRSFFRSWIESSDSAREQRKIVFRPPKIHHMCWKRHHPDCLEHHPNKKKFFILYYRHYPNVRSDVLFRF</sequence>
<accession>A0A4Y2FMX8</accession>
<keyword evidence="2" id="KW-1185">Reference proteome</keyword>
<comment type="caution">
    <text evidence="1">The sequence shown here is derived from an EMBL/GenBank/DDBJ whole genome shotgun (WGS) entry which is preliminary data.</text>
</comment>
<reference evidence="1 2" key="1">
    <citation type="journal article" date="2019" name="Sci. Rep.">
        <title>Orb-weaving spider Araneus ventricosus genome elucidates the spidroin gene catalogue.</title>
        <authorList>
            <person name="Kono N."/>
            <person name="Nakamura H."/>
            <person name="Ohtoshi R."/>
            <person name="Moran D.A.P."/>
            <person name="Shinohara A."/>
            <person name="Yoshida Y."/>
            <person name="Fujiwara M."/>
            <person name="Mori M."/>
            <person name="Tomita M."/>
            <person name="Arakawa K."/>
        </authorList>
    </citation>
    <scope>NUCLEOTIDE SEQUENCE [LARGE SCALE GENOMIC DNA]</scope>
</reference>
<dbReference type="AlphaFoldDB" id="A0A4Y2FMX8"/>
<gene>
    <name evidence="1" type="ORF">AVEN_208916_1</name>
</gene>
<evidence type="ECO:0000313" key="1">
    <source>
        <dbReference type="EMBL" id="GBM41835.1"/>
    </source>
</evidence>
<proteinExistence type="predicted"/>
<name>A0A4Y2FMX8_ARAVE</name>
<dbReference type="Proteomes" id="UP000499080">
    <property type="component" value="Unassembled WGS sequence"/>
</dbReference>
<organism evidence="1 2">
    <name type="scientific">Araneus ventricosus</name>
    <name type="common">Orbweaver spider</name>
    <name type="synonym">Epeira ventricosa</name>
    <dbReference type="NCBI Taxonomy" id="182803"/>
    <lineage>
        <taxon>Eukaryota</taxon>
        <taxon>Metazoa</taxon>
        <taxon>Ecdysozoa</taxon>
        <taxon>Arthropoda</taxon>
        <taxon>Chelicerata</taxon>
        <taxon>Arachnida</taxon>
        <taxon>Araneae</taxon>
        <taxon>Araneomorphae</taxon>
        <taxon>Entelegynae</taxon>
        <taxon>Araneoidea</taxon>
        <taxon>Araneidae</taxon>
        <taxon>Araneus</taxon>
    </lineage>
</organism>